<dbReference type="Gene3D" id="3.40.50.2300">
    <property type="match status" value="1"/>
</dbReference>
<evidence type="ECO:0000313" key="10">
    <source>
        <dbReference type="Proteomes" id="UP001281731"/>
    </source>
</evidence>
<dbReference type="Pfam" id="PF01451">
    <property type="entry name" value="LMWPc"/>
    <property type="match status" value="1"/>
</dbReference>
<evidence type="ECO:0000313" key="9">
    <source>
        <dbReference type="Proteomes" id="UP001275049"/>
    </source>
</evidence>
<evidence type="ECO:0000256" key="5">
    <source>
        <dbReference type="PIRSR" id="PIRSR617867-1"/>
    </source>
</evidence>
<dbReference type="PANTHER" id="PTHR11717:SF7">
    <property type="entry name" value="LOW MOLECULAR WEIGHT PHOSPHOTYROSINE PROTEIN PHOSPHATASE"/>
    <property type="match status" value="1"/>
</dbReference>
<protein>
    <recommendedName>
        <fullName evidence="2">protein-tyrosine-phosphatase</fullName>
        <ecNumber evidence="2">3.1.3.48</ecNumber>
    </recommendedName>
</protein>
<evidence type="ECO:0000259" key="6">
    <source>
        <dbReference type="SMART" id="SM00226"/>
    </source>
</evidence>
<name>A0AAW9HR65_9ACTO</name>
<gene>
    <name evidence="8" type="ORF">R6G80_05330</name>
    <name evidence="7" type="ORF">R6G86_02800</name>
</gene>
<dbReference type="Proteomes" id="UP001281731">
    <property type="component" value="Unassembled WGS sequence"/>
</dbReference>
<comment type="caution">
    <text evidence="8">The sequence shown here is derived from an EMBL/GenBank/DDBJ whole genome shotgun (WGS) entry which is preliminary data.</text>
</comment>
<feature type="active site" description="Nucleophile" evidence="5">
    <location>
        <position position="25"/>
    </location>
</feature>
<dbReference type="GO" id="GO:0004725">
    <property type="term" value="F:protein tyrosine phosphatase activity"/>
    <property type="evidence" value="ECO:0007669"/>
    <property type="project" value="UniProtKB-EC"/>
</dbReference>
<evidence type="ECO:0000256" key="1">
    <source>
        <dbReference type="ARBA" id="ARBA00011063"/>
    </source>
</evidence>
<accession>A0AAW9HR65</accession>
<dbReference type="SUPFAM" id="SSF52788">
    <property type="entry name" value="Phosphotyrosine protein phosphatases I"/>
    <property type="match status" value="1"/>
</dbReference>
<feature type="domain" description="Phosphotyrosine protein phosphatase I" evidence="6">
    <location>
        <begin position="19"/>
        <end position="205"/>
    </location>
</feature>
<dbReference type="InterPro" id="IPR017867">
    <property type="entry name" value="Tyr_phospatase_low_mol_wt"/>
</dbReference>
<evidence type="ECO:0000256" key="3">
    <source>
        <dbReference type="ARBA" id="ARBA00022801"/>
    </source>
</evidence>
<proteinExistence type="inferred from homology"/>
<dbReference type="RefSeq" id="WP_051126995.1">
    <property type="nucleotide sequence ID" value="NZ_CAMYCL010000029.1"/>
</dbReference>
<organism evidence="8 10">
    <name type="scientific">Actinotignum urinale</name>
    <dbReference type="NCBI Taxonomy" id="190146"/>
    <lineage>
        <taxon>Bacteria</taxon>
        <taxon>Bacillati</taxon>
        <taxon>Actinomycetota</taxon>
        <taxon>Actinomycetes</taxon>
        <taxon>Actinomycetales</taxon>
        <taxon>Actinomycetaceae</taxon>
        <taxon>Actinotignum</taxon>
    </lineage>
</organism>
<keyword evidence="3 8" id="KW-0378">Hydrolase</keyword>
<dbReference type="AlphaFoldDB" id="A0AAW9HR65"/>
<dbReference type="InterPro" id="IPR023485">
    <property type="entry name" value="Ptyr_pPase"/>
</dbReference>
<dbReference type="CDD" id="cd16343">
    <property type="entry name" value="LMWPTP"/>
    <property type="match status" value="1"/>
</dbReference>
<dbReference type="PRINTS" id="PR00719">
    <property type="entry name" value="LMWPTPASE"/>
</dbReference>
<dbReference type="EMBL" id="JAWNGC010000005">
    <property type="protein sequence ID" value="MDY5155147.1"/>
    <property type="molecule type" value="Genomic_DNA"/>
</dbReference>
<dbReference type="Proteomes" id="UP001275049">
    <property type="component" value="Unassembled WGS sequence"/>
</dbReference>
<feature type="active site" evidence="5">
    <location>
        <position position="31"/>
    </location>
</feature>
<evidence type="ECO:0000256" key="2">
    <source>
        <dbReference type="ARBA" id="ARBA00013064"/>
    </source>
</evidence>
<comment type="similarity">
    <text evidence="1">Belongs to the low molecular weight phosphotyrosine protein phosphatase family.</text>
</comment>
<keyword evidence="4" id="KW-0904">Protein phosphatase</keyword>
<sequence>MTHCDLSTSRLKSTLIKSPYILVICTGNICRSPMGEIVLQHKMDKAGLAYTVVSAAISNEEQGNSIYPPARKVLAAHGYATVARNKAHRVTSEELHKAGIILAMTTGHARALRRICEASGVDLSKIHLWREFDGSGLGFAPHGIFGPGSILEKDHENRRSGRRATSDFYYSAGEWDVPDPWGGSSADFEETLRVVEEGSDGIIDALTRI</sequence>
<evidence type="ECO:0000313" key="7">
    <source>
        <dbReference type="EMBL" id="MDY5132675.1"/>
    </source>
</evidence>
<dbReference type="PANTHER" id="PTHR11717">
    <property type="entry name" value="LOW MOLECULAR WEIGHT PROTEIN TYROSINE PHOSPHATASE"/>
    <property type="match status" value="1"/>
</dbReference>
<dbReference type="InterPro" id="IPR036196">
    <property type="entry name" value="Ptyr_pPase_sf"/>
</dbReference>
<keyword evidence="9" id="KW-1185">Reference proteome</keyword>
<reference evidence="8 9" key="1">
    <citation type="submission" date="2023-10" db="EMBL/GenBank/DDBJ databases">
        <title>Whole Genome based description of the genera Actinobaculum and Actinotignum reveals a complex phylogenetic relationship within the species included in the genus Actinotignum.</title>
        <authorList>
            <person name="Jensen C.S."/>
            <person name="Dargis R."/>
            <person name="Kemp M."/>
            <person name="Christensen J.J."/>
        </authorList>
    </citation>
    <scope>NUCLEOTIDE SEQUENCE</scope>
    <source>
        <strain evidence="8">SLA_B511</strain>
        <strain evidence="7 9">SLA_B974</strain>
    </source>
</reference>
<dbReference type="EMBL" id="JAWNGA010000003">
    <property type="protein sequence ID" value="MDY5132675.1"/>
    <property type="molecule type" value="Genomic_DNA"/>
</dbReference>
<evidence type="ECO:0000313" key="8">
    <source>
        <dbReference type="EMBL" id="MDY5155147.1"/>
    </source>
</evidence>
<evidence type="ECO:0000256" key="4">
    <source>
        <dbReference type="ARBA" id="ARBA00022912"/>
    </source>
</evidence>
<dbReference type="InterPro" id="IPR050438">
    <property type="entry name" value="LMW_PTPase"/>
</dbReference>
<dbReference type="EC" id="3.1.3.48" evidence="2"/>
<dbReference type="SMART" id="SM00226">
    <property type="entry name" value="LMWPc"/>
    <property type="match status" value="1"/>
</dbReference>